<sequence>MWSDTNKWCVEFWNSTWFLASSKRHVRRRMNRTRSTGGNMYKDVENSGDGKPTIKVSVDRMGIETGYR</sequence>
<feature type="non-terminal residue" evidence="2">
    <location>
        <position position="68"/>
    </location>
</feature>
<dbReference type="EMBL" id="LXQA010285630">
    <property type="protein sequence ID" value="MCI40932.1"/>
    <property type="molecule type" value="Genomic_DNA"/>
</dbReference>
<dbReference type="AlphaFoldDB" id="A0A392RXQ3"/>
<protein>
    <submittedName>
        <fullName evidence="2">Uncharacterized protein</fullName>
    </submittedName>
</protein>
<comment type="caution">
    <text evidence="2">The sequence shown here is derived from an EMBL/GenBank/DDBJ whole genome shotgun (WGS) entry which is preliminary data.</text>
</comment>
<proteinExistence type="predicted"/>
<evidence type="ECO:0000256" key="1">
    <source>
        <dbReference type="SAM" id="MobiDB-lite"/>
    </source>
</evidence>
<accession>A0A392RXQ3</accession>
<evidence type="ECO:0000313" key="3">
    <source>
        <dbReference type="Proteomes" id="UP000265520"/>
    </source>
</evidence>
<reference evidence="2 3" key="1">
    <citation type="journal article" date="2018" name="Front. Plant Sci.">
        <title>Red Clover (Trifolium pratense) and Zigzag Clover (T. medium) - A Picture of Genomic Similarities and Differences.</title>
        <authorList>
            <person name="Dluhosova J."/>
            <person name="Istvanek J."/>
            <person name="Nedelnik J."/>
            <person name="Repkova J."/>
        </authorList>
    </citation>
    <scope>NUCLEOTIDE SEQUENCE [LARGE SCALE GENOMIC DNA]</scope>
    <source>
        <strain evidence="3">cv. 10/8</strain>
        <tissue evidence="2">Leaf</tissue>
    </source>
</reference>
<organism evidence="2 3">
    <name type="scientific">Trifolium medium</name>
    <dbReference type="NCBI Taxonomy" id="97028"/>
    <lineage>
        <taxon>Eukaryota</taxon>
        <taxon>Viridiplantae</taxon>
        <taxon>Streptophyta</taxon>
        <taxon>Embryophyta</taxon>
        <taxon>Tracheophyta</taxon>
        <taxon>Spermatophyta</taxon>
        <taxon>Magnoliopsida</taxon>
        <taxon>eudicotyledons</taxon>
        <taxon>Gunneridae</taxon>
        <taxon>Pentapetalae</taxon>
        <taxon>rosids</taxon>
        <taxon>fabids</taxon>
        <taxon>Fabales</taxon>
        <taxon>Fabaceae</taxon>
        <taxon>Papilionoideae</taxon>
        <taxon>50 kb inversion clade</taxon>
        <taxon>NPAAA clade</taxon>
        <taxon>Hologalegina</taxon>
        <taxon>IRL clade</taxon>
        <taxon>Trifolieae</taxon>
        <taxon>Trifolium</taxon>
    </lineage>
</organism>
<evidence type="ECO:0000313" key="2">
    <source>
        <dbReference type="EMBL" id="MCI40932.1"/>
    </source>
</evidence>
<keyword evidence="3" id="KW-1185">Reference proteome</keyword>
<name>A0A392RXQ3_9FABA</name>
<dbReference type="Proteomes" id="UP000265520">
    <property type="component" value="Unassembled WGS sequence"/>
</dbReference>
<feature type="region of interest" description="Disordered" evidence="1">
    <location>
        <begin position="29"/>
        <end position="54"/>
    </location>
</feature>